<sequence>MHILPFTADMVEDAAKLLASRHQKDRLATAALPCRFEREQDAPIAIEAEWNKQGTTGAAAIKMGSSSAIFSGNKRQHNYRCQEHSFGWRPWMTDKRWETFLHGFGPTMGERIGKGRKWKWQQLQ</sequence>
<evidence type="ECO:0000313" key="2">
    <source>
        <dbReference type="Proteomes" id="UP000198915"/>
    </source>
</evidence>
<protein>
    <submittedName>
        <fullName evidence="1">Uncharacterized protein</fullName>
    </submittedName>
</protein>
<dbReference type="RefSeq" id="WP_092267052.1">
    <property type="nucleotide sequence ID" value="NZ_FORT01000003.1"/>
</dbReference>
<gene>
    <name evidence="1" type="ORF">SAMN05518846_10379</name>
</gene>
<dbReference type="Proteomes" id="UP000198915">
    <property type="component" value="Unassembled WGS sequence"/>
</dbReference>
<dbReference type="STRING" id="1884381.SAMN05518846_10379"/>
<dbReference type="EMBL" id="FORT01000003">
    <property type="protein sequence ID" value="SFJ34502.1"/>
    <property type="molecule type" value="Genomic_DNA"/>
</dbReference>
<reference evidence="2" key="1">
    <citation type="submission" date="2016-10" db="EMBL/GenBank/DDBJ databases">
        <authorList>
            <person name="Varghese N."/>
            <person name="Submissions S."/>
        </authorList>
    </citation>
    <scope>NUCLEOTIDE SEQUENCE [LARGE SCALE GENOMIC DNA]</scope>
    <source>
        <strain evidence="2">OK042</strain>
    </source>
</reference>
<organism evidence="1 2">
    <name type="scientific">Brevibacillus centrosporus</name>
    <dbReference type="NCBI Taxonomy" id="54910"/>
    <lineage>
        <taxon>Bacteria</taxon>
        <taxon>Bacillati</taxon>
        <taxon>Bacillota</taxon>
        <taxon>Bacilli</taxon>
        <taxon>Bacillales</taxon>
        <taxon>Paenibacillaceae</taxon>
        <taxon>Brevibacillus</taxon>
    </lineage>
</organism>
<accession>A0A1I3QLU6</accession>
<keyword evidence="2" id="KW-1185">Reference proteome</keyword>
<dbReference type="AlphaFoldDB" id="A0A1I3QLU6"/>
<name>A0A1I3QLU6_9BACL</name>
<proteinExistence type="predicted"/>
<evidence type="ECO:0000313" key="1">
    <source>
        <dbReference type="EMBL" id="SFJ34502.1"/>
    </source>
</evidence>